<reference evidence="3 4" key="1">
    <citation type="journal article" date="2015" name="Nature">
        <title>rRNA introns, odd ribosomes, and small enigmatic genomes across a large radiation of phyla.</title>
        <authorList>
            <person name="Brown C.T."/>
            <person name="Hug L.A."/>
            <person name="Thomas B.C."/>
            <person name="Sharon I."/>
            <person name="Castelle C.J."/>
            <person name="Singh A."/>
            <person name="Wilkins M.J."/>
            <person name="Williams K.H."/>
            <person name="Banfield J.F."/>
        </authorList>
    </citation>
    <scope>NUCLEOTIDE SEQUENCE [LARGE SCALE GENOMIC DNA]</scope>
</reference>
<keyword evidence="2" id="KW-0732">Signal</keyword>
<evidence type="ECO:0000256" key="1">
    <source>
        <dbReference type="SAM" id="Phobius"/>
    </source>
</evidence>
<dbReference type="Pfam" id="PF17957">
    <property type="entry name" value="Big_7"/>
    <property type="match status" value="1"/>
</dbReference>
<name>A0A0G0D1N1_9BACT</name>
<evidence type="ECO:0000313" key="3">
    <source>
        <dbReference type="EMBL" id="KKP88144.1"/>
    </source>
</evidence>
<feature type="signal peptide" evidence="2">
    <location>
        <begin position="1"/>
        <end position="23"/>
    </location>
</feature>
<dbReference type="AlphaFoldDB" id="A0A0G0D1N1"/>
<dbReference type="EMBL" id="LBRA01000012">
    <property type="protein sequence ID" value="KKP88144.1"/>
    <property type="molecule type" value="Genomic_DNA"/>
</dbReference>
<dbReference type="InterPro" id="IPR013783">
    <property type="entry name" value="Ig-like_fold"/>
</dbReference>
<comment type="caution">
    <text evidence="3">The sequence shown here is derived from an EMBL/GenBank/DDBJ whole genome shotgun (WGS) entry which is preliminary data.</text>
</comment>
<evidence type="ECO:0000313" key="4">
    <source>
        <dbReference type="Proteomes" id="UP000034683"/>
    </source>
</evidence>
<dbReference type="Pfam" id="PF18895">
    <property type="entry name" value="T4SS_pilin"/>
    <property type="match status" value="1"/>
</dbReference>
<accession>A0A0G0D1N1</accession>
<gene>
    <name evidence="3" type="ORF">UR92_C0012G0022</name>
</gene>
<protein>
    <submittedName>
        <fullName evidence="3">Peptidase domain protein</fullName>
    </submittedName>
</protein>
<feature type="transmembrane region" description="Helical" evidence="1">
    <location>
        <begin position="200"/>
        <end position="224"/>
    </location>
</feature>
<evidence type="ECO:0000256" key="2">
    <source>
        <dbReference type="SAM" id="SignalP"/>
    </source>
</evidence>
<keyword evidence="1" id="KW-0812">Transmembrane</keyword>
<keyword evidence="1" id="KW-0472">Membrane</keyword>
<dbReference type="Gene3D" id="2.60.40.10">
    <property type="entry name" value="Immunoglobulins"/>
    <property type="match status" value="1"/>
</dbReference>
<feature type="chain" id="PRO_5002531635" evidence="2">
    <location>
        <begin position="24"/>
        <end position="231"/>
    </location>
</feature>
<dbReference type="Proteomes" id="UP000034683">
    <property type="component" value="Unassembled WGS sequence"/>
</dbReference>
<keyword evidence="1" id="KW-1133">Transmembrane helix</keyword>
<organism evidence="3 4">
    <name type="scientific">Candidatus Nomurabacteria bacterium GW2011_GWA2_35_80</name>
    <dbReference type="NCBI Taxonomy" id="1618733"/>
    <lineage>
        <taxon>Bacteria</taxon>
        <taxon>Candidatus Nomuraibacteriota</taxon>
    </lineage>
</organism>
<dbReference type="InterPro" id="IPR043993">
    <property type="entry name" value="T4SS_pilin"/>
</dbReference>
<sequence length="231" mass="24554">MKNKKIKLLVIGILLSSFFTVHAQTNKLPEIKFISPSNGATFNVGNAITLNISASDSDGTVDLVTLFQGNAGGTVIKTFDNPPYTYIVSQTTPGNYIYSAQAFDNIGGMKATSITIKIIEMPPTPTPIDSNTGLVPCDGSAENPCGFDQFLTLINTIVNFILFVMVVPIAAIIFAYAGFELITSGGETSKREKAKKIFTNVAIGLIVAAAAFLIVKTVLSIVGYTGTPFLK</sequence>
<proteinExistence type="predicted"/>
<feature type="transmembrane region" description="Helical" evidence="1">
    <location>
        <begin position="157"/>
        <end position="179"/>
    </location>
</feature>